<keyword evidence="1 4" id="KW-0732">Signal</keyword>
<sequence>MKKVRESMIKLKKYTALTLCALTLTATPISALADEYDQKIADQDRKISELQQTEQSAEEQKAALEQQVAAVEKEVTDVLKEKTDEEKKLSDLTKKIGILQEKIQKREKQLRSQARDVQTKNQATSVVHAVIESDSIGEAVKKTMAVSTMLTASKNIMEQQTKDKAELETLEKEAEQRLVVINQKTEELKAKQEKLVQTKLDQQVKINALQASIATEKGQKEKYEKQKEEAEKKRQAALKALEEQRKKEAEAREKAQAEAEKQAKQAAEEAQKAAEEAERQAAEAESAKQKQAAEIAQLEAQRQAAEAKQQQQQTETVTNPSAVQVTTNPATTDTPVTPSLTTPKESESKSVSNSSGWASPLSIGLIVTSPFGPRIDPTGASGTQHDGIDFAGSAGTPILATKAGTVVEASFHWSAGNHVIIKHPDGYYSYYMHLVSAANVSVGQSVTAGQVLGGMGTTGNSTGVHLHFGVSTALWSGFVNPGPLLGV</sequence>
<accession>A0A1L8SSH2</accession>
<feature type="compositionally biased region" description="Basic and acidic residues" evidence="3">
    <location>
        <begin position="217"/>
        <end position="288"/>
    </location>
</feature>
<dbReference type="PANTHER" id="PTHR21666">
    <property type="entry name" value="PEPTIDASE-RELATED"/>
    <property type="match status" value="1"/>
</dbReference>
<feature type="coiled-coil region" evidence="2">
    <location>
        <begin position="33"/>
        <end position="109"/>
    </location>
</feature>
<evidence type="ECO:0000313" key="8">
    <source>
        <dbReference type="Proteomes" id="UP000183700"/>
    </source>
</evidence>
<dbReference type="AlphaFoldDB" id="A0A1L8SSH2"/>
<protein>
    <submittedName>
        <fullName evidence="7">Uncharacterized protein</fullName>
    </submittedName>
</protein>
<name>A0A1L8SSH2_9ENTE</name>
<dbReference type="Gene3D" id="6.10.250.3150">
    <property type="match status" value="1"/>
</dbReference>
<keyword evidence="8" id="KW-1185">Reference proteome</keyword>
<gene>
    <name evidence="7" type="ORF">RV00_GL003099</name>
</gene>
<dbReference type="GO" id="GO:0004222">
    <property type="term" value="F:metalloendopeptidase activity"/>
    <property type="evidence" value="ECO:0007669"/>
    <property type="project" value="TreeGrafter"/>
</dbReference>
<dbReference type="InterPro" id="IPR016047">
    <property type="entry name" value="M23ase_b-sheet_dom"/>
</dbReference>
<dbReference type="InterPro" id="IPR011055">
    <property type="entry name" value="Dup_hybrid_motif"/>
</dbReference>
<feature type="compositionally biased region" description="Low complexity" evidence="3">
    <location>
        <begin position="323"/>
        <end position="355"/>
    </location>
</feature>
<evidence type="ECO:0000256" key="3">
    <source>
        <dbReference type="SAM" id="MobiDB-lite"/>
    </source>
</evidence>
<feature type="compositionally biased region" description="Low complexity" evidence="3">
    <location>
        <begin position="289"/>
        <end position="313"/>
    </location>
</feature>
<dbReference type="Gene3D" id="2.70.70.10">
    <property type="entry name" value="Glucose Permease (Domain IIA)"/>
    <property type="match status" value="1"/>
</dbReference>
<dbReference type="Pfam" id="PF24568">
    <property type="entry name" value="CC_PcsB"/>
    <property type="match status" value="1"/>
</dbReference>
<feature type="domain" description="M23ase beta-sheet core" evidence="5">
    <location>
        <begin position="384"/>
        <end position="471"/>
    </location>
</feature>
<dbReference type="SUPFAM" id="SSF51261">
    <property type="entry name" value="Duplicated hybrid motif"/>
    <property type="match status" value="1"/>
</dbReference>
<evidence type="ECO:0000259" key="5">
    <source>
        <dbReference type="Pfam" id="PF01551"/>
    </source>
</evidence>
<evidence type="ECO:0000256" key="1">
    <source>
        <dbReference type="ARBA" id="ARBA00022729"/>
    </source>
</evidence>
<dbReference type="CDD" id="cd12797">
    <property type="entry name" value="M23_peptidase"/>
    <property type="match status" value="1"/>
</dbReference>
<evidence type="ECO:0000259" key="6">
    <source>
        <dbReference type="Pfam" id="PF24568"/>
    </source>
</evidence>
<feature type="signal peptide" evidence="4">
    <location>
        <begin position="1"/>
        <end position="33"/>
    </location>
</feature>
<dbReference type="InterPro" id="IPR050570">
    <property type="entry name" value="Cell_wall_metabolism_enzyme"/>
</dbReference>
<keyword evidence="2" id="KW-0175">Coiled coil</keyword>
<feature type="chain" id="PRO_5013086588" evidence="4">
    <location>
        <begin position="34"/>
        <end position="487"/>
    </location>
</feature>
<evidence type="ECO:0000313" key="7">
    <source>
        <dbReference type="EMBL" id="OJG35080.1"/>
    </source>
</evidence>
<organism evidence="7 8">
    <name type="scientific">Enterococcus devriesei</name>
    <dbReference type="NCBI Taxonomy" id="319970"/>
    <lineage>
        <taxon>Bacteria</taxon>
        <taxon>Bacillati</taxon>
        <taxon>Bacillota</taxon>
        <taxon>Bacilli</taxon>
        <taxon>Lactobacillales</taxon>
        <taxon>Enterococcaceae</taxon>
        <taxon>Enterococcus</taxon>
    </lineage>
</organism>
<reference evidence="7 8" key="1">
    <citation type="submission" date="2014-12" db="EMBL/GenBank/DDBJ databases">
        <title>Draft genome sequences of 29 type strains of Enterococci.</title>
        <authorList>
            <person name="Zhong Z."/>
            <person name="Sun Z."/>
            <person name="Liu W."/>
            <person name="Zhang W."/>
            <person name="Zhang H."/>
        </authorList>
    </citation>
    <scope>NUCLEOTIDE SEQUENCE [LARGE SCALE GENOMIC DNA]</scope>
    <source>
        <strain evidence="7 8">DSM 22802</strain>
    </source>
</reference>
<dbReference type="Pfam" id="PF01551">
    <property type="entry name" value="Peptidase_M23"/>
    <property type="match status" value="1"/>
</dbReference>
<evidence type="ECO:0000256" key="2">
    <source>
        <dbReference type="SAM" id="Coils"/>
    </source>
</evidence>
<comment type="caution">
    <text evidence="7">The sequence shown here is derived from an EMBL/GenBank/DDBJ whole genome shotgun (WGS) entry which is preliminary data.</text>
</comment>
<evidence type="ECO:0000256" key="4">
    <source>
        <dbReference type="SAM" id="SignalP"/>
    </source>
</evidence>
<dbReference type="PANTHER" id="PTHR21666:SF270">
    <property type="entry name" value="MUREIN HYDROLASE ACTIVATOR ENVC"/>
    <property type="match status" value="1"/>
</dbReference>
<dbReference type="EMBL" id="JXKM01000009">
    <property type="protein sequence ID" value="OJG35080.1"/>
    <property type="molecule type" value="Genomic_DNA"/>
</dbReference>
<proteinExistence type="predicted"/>
<dbReference type="STRING" id="319970.RV00_GL003099"/>
<dbReference type="Proteomes" id="UP000183700">
    <property type="component" value="Unassembled WGS sequence"/>
</dbReference>
<feature type="domain" description="Peptidoglycan hydrolase PcsB coiled-coil" evidence="6">
    <location>
        <begin position="98"/>
        <end position="169"/>
    </location>
</feature>
<dbReference type="InterPro" id="IPR057309">
    <property type="entry name" value="PcsB_CC"/>
</dbReference>
<feature type="region of interest" description="Disordered" evidence="3">
    <location>
        <begin position="216"/>
        <end position="356"/>
    </location>
</feature>